<dbReference type="InterPro" id="IPR036388">
    <property type="entry name" value="WH-like_DNA-bd_sf"/>
</dbReference>
<evidence type="ECO:0000313" key="5">
    <source>
        <dbReference type="Proteomes" id="UP000559117"/>
    </source>
</evidence>
<dbReference type="Pfam" id="PF08220">
    <property type="entry name" value="HTH_DeoR"/>
    <property type="match status" value="1"/>
</dbReference>
<evidence type="ECO:0000259" key="3">
    <source>
        <dbReference type="PROSITE" id="PS51000"/>
    </source>
</evidence>
<keyword evidence="1" id="KW-0805">Transcription regulation</keyword>
<dbReference type="GO" id="GO:0003700">
    <property type="term" value="F:DNA-binding transcription factor activity"/>
    <property type="evidence" value="ECO:0007669"/>
    <property type="project" value="InterPro"/>
</dbReference>
<sequence>MFVQERQEKIIQVLQENAKVLVKELSEKFSVTDDCIRKDLAVLEKKNLLKRVYGGAVLVRKNTHLLNVQQRKNINIAEKKIIAQKAKKFVQTGDVIFLDISTANIELIKILADAGMKITVITNMIAIMNIAASVPNIELIFIGGVLNSGSDGFVGTITNNLLKKFHFDSAFIGTVGIDIAANAVYTYKAEDGYTKKTALQAASKVYMMAETAKFSHSGNFRYADITEFNAIITEKELSEQLYKKLQEYQIEVI</sequence>
<organism evidence="4 5">
    <name type="scientific">Pectinatus brassicae</name>
    <dbReference type="NCBI Taxonomy" id="862415"/>
    <lineage>
        <taxon>Bacteria</taxon>
        <taxon>Bacillati</taxon>
        <taxon>Bacillota</taxon>
        <taxon>Negativicutes</taxon>
        <taxon>Selenomonadales</taxon>
        <taxon>Selenomonadaceae</taxon>
        <taxon>Pectinatus</taxon>
    </lineage>
</organism>
<proteinExistence type="predicted"/>
<keyword evidence="5" id="KW-1185">Reference proteome</keyword>
<dbReference type="SUPFAM" id="SSF100950">
    <property type="entry name" value="NagB/RpiA/CoA transferase-like"/>
    <property type="match status" value="1"/>
</dbReference>
<evidence type="ECO:0000256" key="1">
    <source>
        <dbReference type="ARBA" id="ARBA00023015"/>
    </source>
</evidence>
<reference evidence="4 5" key="1">
    <citation type="submission" date="2020-08" db="EMBL/GenBank/DDBJ databases">
        <title>Genomic Encyclopedia of Type Strains, Phase IV (KMG-IV): sequencing the most valuable type-strain genomes for metagenomic binning, comparative biology and taxonomic classification.</title>
        <authorList>
            <person name="Goeker M."/>
        </authorList>
    </citation>
    <scope>NUCLEOTIDE SEQUENCE [LARGE SCALE GENOMIC DNA]</scope>
    <source>
        <strain evidence="4 5">DSM 24661</strain>
    </source>
</reference>
<dbReference type="SUPFAM" id="SSF46785">
    <property type="entry name" value="Winged helix' DNA-binding domain"/>
    <property type="match status" value="1"/>
</dbReference>
<dbReference type="SMART" id="SM01134">
    <property type="entry name" value="DeoRC"/>
    <property type="match status" value="1"/>
</dbReference>
<accession>A0A840ULH0</accession>
<comment type="caution">
    <text evidence="4">The sequence shown here is derived from an EMBL/GenBank/DDBJ whole genome shotgun (WGS) entry which is preliminary data.</text>
</comment>
<evidence type="ECO:0000256" key="2">
    <source>
        <dbReference type="ARBA" id="ARBA00023163"/>
    </source>
</evidence>
<dbReference type="InterPro" id="IPR014036">
    <property type="entry name" value="DeoR-like_C"/>
</dbReference>
<name>A0A840ULH0_9FIRM</name>
<dbReference type="SMART" id="SM00420">
    <property type="entry name" value="HTH_DEOR"/>
    <property type="match status" value="1"/>
</dbReference>
<protein>
    <submittedName>
        <fullName evidence="4">DeoR family glycerol-3-phosphate regulon repressor</fullName>
    </submittedName>
</protein>
<dbReference type="InterPro" id="IPR050313">
    <property type="entry name" value="Carb_Metab_HTH_regulators"/>
</dbReference>
<dbReference type="AlphaFoldDB" id="A0A840ULH0"/>
<evidence type="ECO:0000313" key="4">
    <source>
        <dbReference type="EMBL" id="MBB5335548.1"/>
    </source>
</evidence>
<dbReference type="InterPro" id="IPR037171">
    <property type="entry name" value="NagB/RpiA_transferase-like"/>
</dbReference>
<dbReference type="EMBL" id="JACHFH010000006">
    <property type="protein sequence ID" value="MBB5335548.1"/>
    <property type="molecule type" value="Genomic_DNA"/>
</dbReference>
<dbReference type="PANTHER" id="PTHR30363:SF44">
    <property type="entry name" value="AGA OPERON TRANSCRIPTIONAL REPRESSOR-RELATED"/>
    <property type="match status" value="1"/>
</dbReference>
<gene>
    <name evidence="4" type="ORF">HNR32_000675</name>
</gene>
<dbReference type="PROSITE" id="PS51000">
    <property type="entry name" value="HTH_DEOR_2"/>
    <property type="match status" value="1"/>
</dbReference>
<dbReference type="InterPro" id="IPR001034">
    <property type="entry name" value="DeoR_HTH"/>
</dbReference>
<dbReference type="PANTHER" id="PTHR30363">
    <property type="entry name" value="HTH-TYPE TRANSCRIPTIONAL REGULATOR SRLR-RELATED"/>
    <property type="match status" value="1"/>
</dbReference>
<dbReference type="PRINTS" id="PR00037">
    <property type="entry name" value="HTHLACR"/>
</dbReference>
<dbReference type="Proteomes" id="UP000559117">
    <property type="component" value="Unassembled WGS sequence"/>
</dbReference>
<dbReference type="Pfam" id="PF00455">
    <property type="entry name" value="DeoRC"/>
    <property type="match status" value="1"/>
</dbReference>
<keyword evidence="2" id="KW-0804">Transcription</keyword>
<dbReference type="RefSeq" id="WP_183859633.1">
    <property type="nucleotide sequence ID" value="NZ_JACHFH010000006.1"/>
</dbReference>
<dbReference type="Gene3D" id="1.10.10.10">
    <property type="entry name" value="Winged helix-like DNA-binding domain superfamily/Winged helix DNA-binding domain"/>
    <property type="match status" value="1"/>
</dbReference>
<feature type="domain" description="HTH deoR-type" evidence="3">
    <location>
        <begin position="3"/>
        <end position="58"/>
    </location>
</feature>
<dbReference type="InterPro" id="IPR036390">
    <property type="entry name" value="WH_DNA-bd_sf"/>
</dbReference>